<evidence type="ECO:0008006" key="5">
    <source>
        <dbReference type="Google" id="ProtNLM"/>
    </source>
</evidence>
<dbReference type="eggNOG" id="arCOG01991">
    <property type="taxonomic scope" value="Archaea"/>
</dbReference>
<dbReference type="EMBL" id="AL445064">
    <property type="protein sequence ID" value="CAC11764.1"/>
    <property type="molecule type" value="Genomic_DNA"/>
</dbReference>
<dbReference type="SMART" id="SM00855">
    <property type="entry name" value="PGAM"/>
    <property type="match status" value="1"/>
</dbReference>
<dbReference type="EnsemblBacteria" id="CAC11764">
    <property type="protein sequence ID" value="CAC11764"/>
    <property type="gene ID" value="CAC11764"/>
</dbReference>
<dbReference type="HOGENOM" id="CLU_033323_8_4_2"/>
<dbReference type="GO" id="GO:0016791">
    <property type="term" value="F:phosphatase activity"/>
    <property type="evidence" value="ECO:0007669"/>
    <property type="project" value="TreeGrafter"/>
</dbReference>
<organism evidence="3 4">
    <name type="scientific">Thermoplasma acidophilum (strain ATCC 25905 / DSM 1728 / JCM 9062 / NBRC 15155 / AMRC-C165)</name>
    <dbReference type="NCBI Taxonomy" id="273075"/>
    <lineage>
        <taxon>Archaea</taxon>
        <taxon>Methanobacteriati</taxon>
        <taxon>Thermoplasmatota</taxon>
        <taxon>Thermoplasmata</taxon>
        <taxon>Thermoplasmatales</taxon>
        <taxon>Thermoplasmataceae</taxon>
        <taxon>Thermoplasma</taxon>
    </lineage>
</organism>
<evidence type="ECO:0000256" key="2">
    <source>
        <dbReference type="PIRSR" id="PIRSR613078-2"/>
    </source>
</evidence>
<dbReference type="InterPro" id="IPR013078">
    <property type="entry name" value="His_Pase_superF_clade-1"/>
</dbReference>
<dbReference type="Gene3D" id="3.40.50.1240">
    <property type="entry name" value="Phosphoglycerate mutase-like"/>
    <property type="match status" value="1"/>
</dbReference>
<dbReference type="Proteomes" id="UP000001024">
    <property type="component" value="Chromosome"/>
</dbReference>
<dbReference type="InterPro" id="IPR029033">
    <property type="entry name" value="His_PPase_superfam"/>
</dbReference>
<feature type="active site" description="Tele-phosphohistidine intermediate" evidence="1">
    <location>
        <position position="3"/>
    </location>
</feature>
<sequence>MRHAKTVMNIEGRWQGINDSDIPEESLRHFEERIRFLAGKNIKAIYSSCLVRSIKSATVAASILGIDHIETVRGFNERDLGLMEGKTNDEIREKFGITDIYIASRAIESIPMVEPWPKFVGRVMATLQAFSGRDGSLVITHGGVMRAIYNTLTGSNERRVIFDNGYILKLEFSGSWRISEIIGQ</sequence>
<dbReference type="Pfam" id="PF00300">
    <property type="entry name" value="His_Phos_1"/>
    <property type="match status" value="1"/>
</dbReference>
<dbReference type="DNASU" id="1457026"/>
<gene>
    <name evidence="3" type="ordered locus">Ta0625</name>
</gene>
<name>Q9HKH4_THEAC</name>
<protein>
    <recommendedName>
        <fullName evidence="5">Histidine phosphatase family protein</fullName>
    </recommendedName>
</protein>
<evidence type="ECO:0000313" key="3">
    <source>
        <dbReference type="EMBL" id="CAC11764.1"/>
    </source>
</evidence>
<evidence type="ECO:0000256" key="1">
    <source>
        <dbReference type="PIRSR" id="PIRSR613078-1"/>
    </source>
</evidence>
<dbReference type="SUPFAM" id="SSF53254">
    <property type="entry name" value="Phosphoglycerate mutase-like"/>
    <property type="match status" value="1"/>
</dbReference>
<evidence type="ECO:0000313" key="4">
    <source>
        <dbReference type="Proteomes" id="UP000001024"/>
    </source>
</evidence>
<reference evidence="3 4" key="1">
    <citation type="journal article" date="2000" name="Nature">
        <title>The genome sequence of the thermoacidophilic scavenger Thermoplasma acidophilum.</title>
        <authorList>
            <person name="Ruepp A."/>
            <person name="Graml W."/>
            <person name="Santos-Martinez M.L."/>
            <person name="Koretke K.K."/>
            <person name="Volker C."/>
            <person name="Mewes H.W."/>
            <person name="Frishman D."/>
            <person name="Stocker S."/>
            <person name="Lupas A.N."/>
            <person name="Baumeister W."/>
        </authorList>
    </citation>
    <scope>NUCLEOTIDE SEQUENCE [LARGE SCALE GENOMIC DNA]</scope>
    <source>
        <strain evidence="4">ATCC 25905 / DSM 1728 / JCM 9062 / NBRC 15155 / AMRC-C165</strain>
    </source>
</reference>
<dbReference type="GO" id="GO:0005737">
    <property type="term" value="C:cytoplasm"/>
    <property type="evidence" value="ECO:0007669"/>
    <property type="project" value="TreeGrafter"/>
</dbReference>
<feature type="binding site" evidence="2">
    <location>
        <position position="52"/>
    </location>
    <ligand>
        <name>substrate</name>
    </ligand>
</feature>
<feature type="binding site" evidence="2">
    <location>
        <begin position="2"/>
        <end position="9"/>
    </location>
    <ligand>
        <name>substrate</name>
    </ligand>
</feature>
<dbReference type="InParanoid" id="Q9HKH4"/>
<dbReference type="STRING" id="273075.gene:9571845"/>
<dbReference type="KEGG" id="tac:Ta0625"/>
<keyword evidence="4" id="KW-1185">Reference proteome</keyword>
<dbReference type="PANTHER" id="PTHR48100">
    <property type="entry name" value="BROAD-SPECIFICITY PHOSPHATASE YOR283W-RELATED"/>
    <property type="match status" value="1"/>
</dbReference>
<dbReference type="PANTHER" id="PTHR48100:SF1">
    <property type="entry name" value="HISTIDINE PHOSPHATASE FAMILY PROTEIN-RELATED"/>
    <property type="match status" value="1"/>
</dbReference>
<accession>Q9HKH4</accession>
<dbReference type="AlphaFoldDB" id="Q9HKH4"/>
<feature type="active site" description="Proton donor/acceptor" evidence="1">
    <location>
        <position position="77"/>
    </location>
</feature>
<dbReference type="InterPro" id="IPR050275">
    <property type="entry name" value="PGM_Phosphatase"/>
</dbReference>
<dbReference type="PaxDb" id="273075-Ta0625m"/>
<proteinExistence type="predicted"/>